<reference evidence="1" key="1">
    <citation type="submission" date="2019-07" db="EMBL/GenBank/DDBJ databases">
        <title>Annotation for the trematode Paragonimus miyazaki's.</title>
        <authorList>
            <person name="Choi Y.-J."/>
        </authorList>
    </citation>
    <scope>NUCLEOTIDE SEQUENCE</scope>
    <source>
        <strain evidence="1">Japan</strain>
    </source>
</reference>
<protein>
    <submittedName>
        <fullName evidence="1">Uncharacterized protein</fullName>
    </submittedName>
</protein>
<evidence type="ECO:0000313" key="2">
    <source>
        <dbReference type="Proteomes" id="UP000822476"/>
    </source>
</evidence>
<proteinExistence type="predicted"/>
<sequence length="106" mass="11973">MVRLYQTISDNSTPSPYMEETAMFNTELSRLLAPSVKTLWNCSRVEHMAVPELNSTDILQSTVRFPPISESTDYHETDSLTYQSAQSQTGPLFQSIAANHTRSLFI</sequence>
<evidence type="ECO:0000313" key="1">
    <source>
        <dbReference type="EMBL" id="KAF7258922.1"/>
    </source>
</evidence>
<accession>A0A8S9YWD2</accession>
<comment type="caution">
    <text evidence="1">The sequence shown here is derived from an EMBL/GenBank/DDBJ whole genome shotgun (WGS) entry which is preliminary data.</text>
</comment>
<name>A0A8S9YWD2_9TREM</name>
<dbReference type="AlphaFoldDB" id="A0A8S9YWD2"/>
<keyword evidence="2" id="KW-1185">Reference proteome</keyword>
<gene>
    <name evidence="1" type="ORF">EG68_03334</name>
</gene>
<dbReference type="Proteomes" id="UP000822476">
    <property type="component" value="Unassembled WGS sequence"/>
</dbReference>
<organism evidence="1 2">
    <name type="scientific">Paragonimus skrjabini miyazakii</name>
    <dbReference type="NCBI Taxonomy" id="59628"/>
    <lineage>
        <taxon>Eukaryota</taxon>
        <taxon>Metazoa</taxon>
        <taxon>Spiralia</taxon>
        <taxon>Lophotrochozoa</taxon>
        <taxon>Platyhelminthes</taxon>
        <taxon>Trematoda</taxon>
        <taxon>Digenea</taxon>
        <taxon>Plagiorchiida</taxon>
        <taxon>Troglotremata</taxon>
        <taxon>Troglotrematidae</taxon>
        <taxon>Paragonimus</taxon>
    </lineage>
</organism>
<dbReference type="EMBL" id="JTDE01001463">
    <property type="protein sequence ID" value="KAF7258922.1"/>
    <property type="molecule type" value="Genomic_DNA"/>
</dbReference>